<reference evidence="4 6" key="2">
    <citation type="journal article" date="2013" name="Nature">
        <title>Insights into bilaterian evolution from three spiralian genomes.</title>
        <authorList>
            <person name="Simakov O."/>
            <person name="Marletaz F."/>
            <person name="Cho S.J."/>
            <person name="Edsinger-Gonzales E."/>
            <person name="Havlak P."/>
            <person name="Hellsten U."/>
            <person name="Kuo D.H."/>
            <person name="Larsson T."/>
            <person name="Lv J."/>
            <person name="Arendt D."/>
            <person name="Savage R."/>
            <person name="Osoegawa K."/>
            <person name="de Jong P."/>
            <person name="Grimwood J."/>
            <person name="Chapman J.A."/>
            <person name="Shapiro H."/>
            <person name="Aerts A."/>
            <person name="Otillar R.P."/>
            <person name="Terry A.Y."/>
            <person name="Boore J.L."/>
            <person name="Grigoriev I.V."/>
            <person name="Lindberg D.R."/>
            <person name="Seaver E.C."/>
            <person name="Weisblat D.A."/>
            <person name="Putnam N.H."/>
            <person name="Rokhsar D.S."/>
        </authorList>
    </citation>
    <scope>NUCLEOTIDE SEQUENCE</scope>
</reference>
<dbReference type="Pfam" id="PF12796">
    <property type="entry name" value="Ank_2"/>
    <property type="match status" value="1"/>
</dbReference>
<proteinExistence type="predicted"/>
<evidence type="ECO:0000313" key="4">
    <source>
        <dbReference type="EMBL" id="ESN92585.1"/>
    </source>
</evidence>
<dbReference type="InParanoid" id="T1EVP4"/>
<evidence type="ECO:0000313" key="5">
    <source>
        <dbReference type="EnsemblMetazoa" id="HelroP164658"/>
    </source>
</evidence>
<name>T1EVP4_HELRO</name>
<dbReference type="RefSeq" id="XP_009028915.1">
    <property type="nucleotide sequence ID" value="XM_009030667.1"/>
</dbReference>
<evidence type="ECO:0000256" key="3">
    <source>
        <dbReference type="PROSITE-ProRule" id="PRU00023"/>
    </source>
</evidence>
<dbReference type="SMART" id="SM00248">
    <property type="entry name" value="ANK"/>
    <property type="match status" value="2"/>
</dbReference>
<dbReference type="HOGENOM" id="CLU_636615_0_0_1"/>
<keyword evidence="1" id="KW-0677">Repeat</keyword>
<dbReference type="InterPro" id="IPR002110">
    <property type="entry name" value="Ankyrin_rpt"/>
</dbReference>
<dbReference type="PANTHER" id="PTHR24189">
    <property type="entry name" value="MYOTROPHIN"/>
    <property type="match status" value="1"/>
</dbReference>
<dbReference type="Proteomes" id="UP000015101">
    <property type="component" value="Unassembled WGS sequence"/>
</dbReference>
<dbReference type="EMBL" id="KB097639">
    <property type="protein sequence ID" value="ESN92585.1"/>
    <property type="molecule type" value="Genomic_DNA"/>
</dbReference>
<dbReference type="PROSITE" id="PS50088">
    <property type="entry name" value="ANK_REPEAT"/>
    <property type="match status" value="1"/>
</dbReference>
<sequence>MTVASFCNKTITSCIGGISESVFQELELAAKQGLVNRLQALLTENCPSPKELARRNLLHTAAWYGSYNCVLLLLNYGVDPDSPHTENGCTALHLACYRTFGEGCCDKIVHSLLHAGADVNNMGSLKCSRLSIEHAIQNQKIRNICALPNNSQHRKMKASTFTENITMASSVKNTGCLVQSNGDQVSLKSVLMSIDVGNCQVTDMLLVHGGDCGPKLKVIEFWGEPLQRLINSTKRVFYIRERFYTTFKLLVKASVTFPCEDLHRNFHTKWSNDMYNKNKKKVKESDDCISNNNHVGTSPEQQTETRTRNFYMKRRQKIEEELFRLYSRQAFKKWAIYLSIAMLKNGFQFSSSYARVLEKSTAQTQAIDKYQSDVVPLLDLCLVVVRSTMAVKNGNVYGGLKNFNVAPAIKRLIALDDYDDDVKTGDWCFNE</sequence>
<dbReference type="InterPro" id="IPR050745">
    <property type="entry name" value="Multifunctional_regulatory"/>
</dbReference>
<evidence type="ECO:0000313" key="6">
    <source>
        <dbReference type="Proteomes" id="UP000015101"/>
    </source>
</evidence>
<keyword evidence="6" id="KW-1185">Reference proteome</keyword>
<protein>
    <submittedName>
        <fullName evidence="4 5">Uncharacterized protein</fullName>
    </submittedName>
</protein>
<reference evidence="6" key="1">
    <citation type="submission" date="2012-12" db="EMBL/GenBank/DDBJ databases">
        <authorList>
            <person name="Hellsten U."/>
            <person name="Grimwood J."/>
            <person name="Chapman J.A."/>
            <person name="Shapiro H."/>
            <person name="Aerts A."/>
            <person name="Otillar R.P."/>
            <person name="Terry A.Y."/>
            <person name="Boore J.L."/>
            <person name="Simakov O."/>
            <person name="Marletaz F."/>
            <person name="Cho S.-J."/>
            <person name="Edsinger-Gonzales E."/>
            <person name="Havlak P."/>
            <person name="Kuo D.-H."/>
            <person name="Larsson T."/>
            <person name="Lv J."/>
            <person name="Arendt D."/>
            <person name="Savage R."/>
            <person name="Osoegawa K."/>
            <person name="de Jong P."/>
            <person name="Lindberg D.R."/>
            <person name="Seaver E.C."/>
            <person name="Weisblat D.A."/>
            <person name="Putnam N.H."/>
            <person name="Grigoriev I.V."/>
            <person name="Rokhsar D.S."/>
        </authorList>
    </citation>
    <scope>NUCLEOTIDE SEQUENCE</scope>
</reference>
<dbReference type="AlphaFoldDB" id="T1EVP4"/>
<dbReference type="EnsemblMetazoa" id="HelroT164658">
    <property type="protein sequence ID" value="HelroP164658"/>
    <property type="gene ID" value="HelroG164658"/>
</dbReference>
<organism evidence="5 6">
    <name type="scientific">Helobdella robusta</name>
    <name type="common">Californian leech</name>
    <dbReference type="NCBI Taxonomy" id="6412"/>
    <lineage>
        <taxon>Eukaryota</taxon>
        <taxon>Metazoa</taxon>
        <taxon>Spiralia</taxon>
        <taxon>Lophotrochozoa</taxon>
        <taxon>Annelida</taxon>
        <taxon>Clitellata</taxon>
        <taxon>Hirudinea</taxon>
        <taxon>Rhynchobdellida</taxon>
        <taxon>Glossiphoniidae</taxon>
        <taxon>Helobdella</taxon>
    </lineage>
</organism>
<evidence type="ECO:0000256" key="2">
    <source>
        <dbReference type="ARBA" id="ARBA00023043"/>
    </source>
</evidence>
<dbReference type="GeneID" id="20200644"/>
<dbReference type="SUPFAM" id="SSF48403">
    <property type="entry name" value="Ankyrin repeat"/>
    <property type="match status" value="1"/>
</dbReference>
<dbReference type="PROSITE" id="PS50297">
    <property type="entry name" value="ANK_REP_REGION"/>
    <property type="match status" value="1"/>
</dbReference>
<evidence type="ECO:0000256" key="1">
    <source>
        <dbReference type="ARBA" id="ARBA00022737"/>
    </source>
</evidence>
<dbReference type="InterPro" id="IPR036770">
    <property type="entry name" value="Ankyrin_rpt-contain_sf"/>
</dbReference>
<dbReference type="PANTHER" id="PTHR24189:SF50">
    <property type="entry name" value="ANKYRIN REPEAT AND SOCS BOX PROTEIN 2"/>
    <property type="match status" value="1"/>
</dbReference>
<feature type="repeat" description="ANK" evidence="3">
    <location>
        <begin position="87"/>
        <end position="124"/>
    </location>
</feature>
<dbReference type="OMA" id="FTENITM"/>
<dbReference type="Gene3D" id="1.25.40.20">
    <property type="entry name" value="Ankyrin repeat-containing domain"/>
    <property type="match status" value="1"/>
</dbReference>
<reference evidence="5" key="3">
    <citation type="submission" date="2015-06" db="UniProtKB">
        <authorList>
            <consortium name="EnsemblMetazoa"/>
        </authorList>
    </citation>
    <scope>IDENTIFICATION</scope>
</reference>
<dbReference type="EMBL" id="AMQM01001745">
    <property type="status" value="NOT_ANNOTATED_CDS"/>
    <property type="molecule type" value="Genomic_DNA"/>
</dbReference>
<gene>
    <name evidence="5" type="primary">20200644</name>
    <name evidence="4" type="ORF">HELRODRAFT_164658</name>
</gene>
<dbReference type="CTD" id="20200644"/>
<dbReference type="KEGG" id="hro:HELRODRAFT_164658"/>
<keyword evidence="2 3" id="KW-0040">ANK repeat</keyword>
<accession>T1EVP4</accession>